<sequence length="76" mass="8740">MKILASLLVYLSNFRMRATHFVVLSVFPCTRKSIDANIRTACRTYEKPTPYGVGFSLDYLSASLRRIREKTSVFEC</sequence>
<dbReference type="HOGENOM" id="CLU_2647222_0_0_11"/>
<reference evidence="1 2" key="2">
    <citation type="submission" date="2007-05" db="EMBL/GenBank/DDBJ databases">
        <title>Draft genome sequence of Bifidobacterium adolescentis (L2-32).</title>
        <authorList>
            <person name="Sudarsanam P."/>
            <person name="Ley R."/>
            <person name="Guruge J."/>
            <person name="Turnbaugh P.J."/>
            <person name="Mahowald M."/>
            <person name="Liep D."/>
            <person name="Gordon J."/>
        </authorList>
    </citation>
    <scope>NUCLEOTIDE SEQUENCE [LARGE SCALE GENOMIC DNA]</scope>
    <source>
        <strain evidence="1 2">L2-32</strain>
    </source>
</reference>
<protein>
    <submittedName>
        <fullName evidence="1">Uncharacterized protein</fullName>
    </submittedName>
</protein>
<dbReference type="Proteomes" id="UP000003773">
    <property type="component" value="Unassembled WGS sequence"/>
</dbReference>
<dbReference type="AlphaFoldDB" id="A7A3V1"/>
<dbReference type="EMBL" id="AAXD02000018">
    <property type="protein sequence ID" value="EDN83584.1"/>
    <property type="molecule type" value="Genomic_DNA"/>
</dbReference>
<evidence type="ECO:0000313" key="2">
    <source>
        <dbReference type="Proteomes" id="UP000003773"/>
    </source>
</evidence>
<gene>
    <name evidence="1" type="ORF">BIFADO_00497</name>
</gene>
<comment type="caution">
    <text evidence="1">The sequence shown here is derived from an EMBL/GenBank/DDBJ whole genome shotgun (WGS) entry which is preliminary data.</text>
</comment>
<accession>A7A3V1</accession>
<proteinExistence type="predicted"/>
<reference evidence="1 2" key="1">
    <citation type="submission" date="2007-04" db="EMBL/GenBank/DDBJ databases">
        <authorList>
            <person name="Fulton L."/>
            <person name="Clifton S."/>
            <person name="Fulton B."/>
            <person name="Xu J."/>
            <person name="Minx P."/>
            <person name="Pepin K.H."/>
            <person name="Johnson M."/>
            <person name="Thiruvilangam P."/>
            <person name="Bhonagiri V."/>
            <person name="Nash W.E."/>
            <person name="Mardis E.R."/>
            <person name="Wilson R.K."/>
        </authorList>
    </citation>
    <scope>NUCLEOTIDE SEQUENCE [LARGE SCALE GENOMIC DNA]</scope>
    <source>
        <strain evidence="1 2">L2-32</strain>
    </source>
</reference>
<evidence type="ECO:0000313" key="1">
    <source>
        <dbReference type="EMBL" id="EDN83584.1"/>
    </source>
</evidence>
<organism evidence="1 2">
    <name type="scientific">Bifidobacterium adolescentis L2-32</name>
    <dbReference type="NCBI Taxonomy" id="411481"/>
    <lineage>
        <taxon>Bacteria</taxon>
        <taxon>Bacillati</taxon>
        <taxon>Actinomycetota</taxon>
        <taxon>Actinomycetes</taxon>
        <taxon>Bifidobacteriales</taxon>
        <taxon>Bifidobacteriaceae</taxon>
        <taxon>Bifidobacterium</taxon>
    </lineage>
</organism>
<name>A7A3V1_BIFAD</name>